<dbReference type="Pfam" id="PF06473">
    <property type="entry name" value="FGF-BP1"/>
    <property type="match status" value="1"/>
</dbReference>
<keyword evidence="6" id="KW-0340">Growth factor binding</keyword>
<comment type="subcellular location">
    <subcellularLocation>
        <location evidence="1">Secreted</location>
    </subcellularLocation>
</comment>
<dbReference type="GO" id="GO:0007267">
    <property type="term" value="P:cell-cell signaling"/>
    <property type="evidence" value="ECO:0007669"/>
    <property type="project" value="TreeGrafter"/>
</dbReference>
<name>A0A671YSH3_SPAAU</name>
<reference evidence="8" key="3">
    <citation type="submission" date="2025-09" db="UniProtKB">
        <authorList>
            <consortium name="Ensembl"/>
        </authorList>
    </citation>
    <scope>IDENTIFICATION</scope>
</reference>
<dbReference type="Ensembl" id="ENSSAUT00010068905.1">
    <property type="protein sequence ID" value="ENSSAUP00010065788.1"/>
    <property type="gene ID" value="ENSSAUG00010026301.1"/>
</dbReference>
<sequence>MLLLGTFTSWLLLAFLGQQVLLSSAVRNKKWGAGGKGSSSATSGRGKFPIVADKMQCTWVAKEIGDAVRLTVKCENPEARVTGGVTDLECQYNGKPQLCPAYGSNRQSFWKQVTRAFKRHQGKVCKDERALVKASVCKSAPRDVHFKLDIHSSVASAHPTACSGRVDSKRKAEEHCSSSWASLCTFFFSMLQSDEC</sequence>
<keyword evidence="3" id="KW-0964">Secreted</keyword>
<dbReference type="AlphaFoldDB" id="A0A671YSH3"/>
<dbReference type="PANTHER" id="PTHR15258:SF2">
    <property type="entry name" value="FIBROBLAST GROWTH FACTOR-BINDING PROTEIN 1"/>
    <property type="match status" value="1"/>
</dbReference>
<proteinExistence type="inferred from homology"/>
<evidence type="ECO:0000256" key="2">
    <source>
        <dbReference type="ARBA" id="ARBA00008326"/>
    </source>
</evidence>
<keyword evidence="5" id="KW-1015">Disulfide bond</keyword>
<gene>
    <name evidence="8" type="primary">LOC115589718</name>
</gene>
<dbReference type="GO" id="GO:0005576">
    <property type="term" value="C:extracellular region"/>
    <property type="evidence" value="ECO:0007669"/>
    <property type="project" value="UniProtKB-SubCell"/>
</dbReference>
<dbReference type="PANTHER" id="PTHR15258">
    <property type="entry name" value="FGF BINDING PROTEIN-RELATED"/>
    <property type="match status" value="1"/>
</dbReference>
<keyword evidence="9" id="KW-1185">Reference proteome</keyword>
<evidence type="ECO:0000256" key="5">
    <source>
        <dbReference type="ARBA" id="ARBA00023157"/>
    </source>
</evidence>
<dbReference type="Proteomes" id="UP000472265">
    <property type="component" value="Chromosome 1"/>
</dbReference>
<evidence type="ECO:0000256" key="4">
    <source>
        <dbReference type="ARBA" id="ARBA00022729"/>
    </source>
</evidence>
<dbReference type="GO" id="GO:0019838">
    <property type="term" value="F:growth factor binding"/>
    <property type="evidence" value="ECO:0007669"/>
    <property type="project" value="UniProtKB-KW"/>
</dbReference>
<protein>
    <submittedName>
        <fullName evidence="8">Fibroblast growth factor binding protein 1b</fullName>
    </submittedName>
</protein>
<evidence type="ECO:0000313" key="8">
    <source>
        <dbReference type="Ensembl" id="ENSSAUP00010065788.1"/>
    </source>
</evidence>
<reference evidence="8" key="2">
    <citation type="submission" date="2025-08" db="UniProtKB">
        <authorList>
            <consortium name="Ensembl"/>
        </authorList>
    </citation>
    <scope>IDENTIFICATION</scope>
</reference>
<keyword evidence="4 7" id="KW-0732">Signal</keyword>
<evidence type="ECO:0000313" key="9">
    <source>
        <dbReference type="Proteomes" id="UP000472265"/>
    </source>
</evidence>
<dbReference type="OMA" id="RLSVKCE"/>
<feature type="signal peptide" evidence="7">
    <location>
        <begin position="1"/>
        <end position="25"/>
    </location>
</feature>
<evidence type="ECO:0000256" key="1">
    <source>
        <dbReference type="ARBA" id="ARBA00004613"/>
    </source>
</evidence>
<comment type="similarity">
    <text evidence="2">Belongs to the fibroblast growth factor-binding protein family.</text>
</comment>
<evidence type="ECO:0000256" key="7">
    <source>
        <dbReference type="SAM" id="SignalP"/>
    </source>
</evidence>
<accession>A0A671YSH3</accession>
<dbReference type="InterPro" id="IPR010510">
    <property type="entry name" value="FGF1-bd"/>
</dbReference>
<evidence type="ECO:0000256" key="6">
    <source>
        <dbReference type="ARBA" id="ARBA00023183"/>
    </source>
</evidence>
<dbReference type="GeneTree" id="ENSGT00940000154372"/>
<organism evidence="8 9">
    <name type="scientific">Sparus aurata</name>
    <name type="common">Gilthead sea bream</name>
    <dbReference type="NCBI Taxonomy" id="8175"/>
    <lineage>
        <taxon>Eukaryota</taxon>
        <taxon>Metazoa</taxon>
        <taxon>Chordata</taxon>
        <taxon>Craniata</taxon>
        <taxon>Vertebrata</taxon>
        <taxon>Euteleostomi</taxon>
        <taxon>Actinopterygii</taxon>
        <taxon>Neopterygii</taxon>
        <taxon>Teleostei</taxon>
        <taxon>Neoteleostei</taxon>
        <taxon>Acanthomorphata</taxon>
        <taxon>Eupercaria</taxon>
        <taxon>Spariformes</taxon>
        <taxon>Sparidae</taxon>
        <taxon>Sparus</taxon>
    </lineage>
</organism>
<feature type="chain" id="PRO_5025395132" evidence="7">
    <location>
        <begin position="26"/>
        <end position="196"/>
    </location>
</feature>
<evidence type="ECO:0000256" key="3">
    <source>
        <dbReference type="ARBA" id="ARBA00022525"/>
    </source>
</evidence>
<reference evidence="8" key="1">
    <citation type="submission" date="2021-04" db="EMBL/GenBank/DDBJ databases">
        <authorList>
            <consortium name="Wellcome Sanger Institute Data Sharing"/>
        </authorList>
    </citation>
    <scope>NUCLEOTIDE SEQUENCE [LARGE SCALE GENOMIC DNA]</scope>
</reference>
<dbReference type="InParanoid" id="A0A671YSH3"/>